<proteinExistence type="predicted"/>
<reference evidence="4" key="1">
    <citation type="submission" date="2025-08" db="UniProtKB">
        <authorList>
            <consortium name="RefSeq"/>
        </authorList>
    </citation>
    <scope>IDENTIFICATION</scope>
    <source>
        <tissue evidence="4">Blood</tissue>
    </source>
</reference>
<keyword evidence="2" id="KW-0472">Membrane</keyword>
<dbReference type="RefSeq" id="XP_053055460.1">
    <property type="nucleotide sequence ID" value="XM_053199485.1"/>
</dbReference>
<dbReference type="Proteomes" id="UP001652583">
    <property type="component" value="Chromosome B4"/>
</dbReference>
<gene>
    <name evidence="4" type="primary">LOC113602691</name>
</gene>
<accession>A0ABM3N7P3</accession>
<protein>
    <submittedName>
        <fullName evidence="4">Uncharacterized protein LOC113602691</fullName>
    </submittedName>
</protein>
<sequence>MPFAATAVLRLAPDFHGKRNCQAVPGVYCVVGAVPPPVTPSTSPPQPEAVLVFSQHLTGRDGGPERASHCPPPRGWKRHSRHLDLVAGSLFACLLATVCLVSHLYLLQLPCGAGRCPGHRRVCVRPSLFSSRHRTGKTTSSARAHTHTHTHTHTHYWTYGHKHLNVIKGPSRRLEMKTSQLRKAVVTGSRVRLPASGAWKVSSLLPALVAGGQLPTMPGAAAQHPGVQEAPHTVRGPERAGQGQACPPGGPTGTTGTIVAGLLRRSPGAARPRRCAVPAPASPSCRPLPRTLTTSARATSFSLSSLDLSLANVIT</sequence>
<organism evidence="3 4">
    <name type="scientific">Acinonyx jubatus</name>
    <name type="common">Cheetah</name>
    <dbReference type="NCBI Taxonomy" id="32536"/>
    <lineage>
        <taxon>Eukaryota</taxon>
        <taxon>Metazoa</taxon>
        <taxon>Chordata</taxon>
        <taxon>Craniata</taxon>
        <taxon>Vertebrata</taxon>
        <taxon>Euteleostomi</taxon>
        <taxon>Mammalia</taxon>
        <taxon>Eutheria</taxon>
        <taxon>Laurasiatheria</taxon>
        <taxon>Carnivora</taxon>
        <taxon>Feliformia</taxon>
        <taxon>Felidae</taxon>
        <taxon>Felinae</taxon>
        <taxon>Acinonyx</taxon>
    </lineage>
</organism>
<feature type="region of interest" description="Disordered" evidence="1">
    <location>
        <begin position="269"/>
        <end position="288"/>
    </location>
</feature>
<name>A0ABM3N7P3_ACIJB</name>
<evidence type="ECO:0000256" key="2">
    <source>
        <dbReference type="SAM" id="Phobius"/>
    </source>
</evidence>
<keyword evidence="3" id="KW-1185">Reference proteome</keyword>
<feature type="compositionally biased region" description="Basic residues" evidence="1">
    <location>
        <begin position="144"/>
        <end position="153"/>
    </location>
</feature>
<feature type="region of interest" description="Disordered" evidence="1">
    <location>
        <begin position="230"/>
        <end position="252"/>
    </location>
</feature>
<evidence type="ECO:0000256" key="1">
    <source>
        <dbReference type="SAM" id="MobiDB-lite"/>
    </source>
</evidence>
<keyword evidence="2" id="KW-0812">Transmembrane</keyword>
<dbReference type="GeneID" id="113602691"/>
<feature type="compositionally biased region" description="Low complexity" evidence="1">
    <location>
        <begin position="275"/>
        <end position="287"/>
    </location>
</feature>
<evidence type="ECO:0000313" key="4">
    <source>
        <dbReference type="RefSeq" id="XP_053055460.1"/>
    </source>
</evidence>
<feature type="transmembrane region" description="Helical" evidence="2">
    <location>
        <begin position="83"/>
        <end position="106"/>
    </location>
</feature>
<feature type="region of interest" description="Disordered" evidence="1">
    <location>
        <begin position="133"/>
        <end position="153"/>
    </location>
</feature>
<keyword evidence="2" id="KW-1133">Transmembrane helix</keyword>
<evidence type="ECO:0000313" key="3">
    <source>
        <dbReference type="Proteomes" id="UP001652583"/>
    </source>
</evidence>